<dbReference type="AlphaFoldDB" id="A0A7S3NGR1"/>
<dbReference type="EMBL" id="HBII01037870">
    <property type="protein sequence ID" value="CAE0357131.1"/>
    <property type="molecule type" value="Transcribed_RNA"/>
</dbReference>
<evidence type="ECO:0000313" key="2">
    <source>
        <dbReference type="EMBL" id="CAE0357131.1"/>
    </source>
</evidence>
<evidence type="ECO:0000256" key="1">
    <source>
        <dbReference type="SAM" id="MobiDB-lite"/>
    </source>
</evidence>
<proteinExistence type="predicted"/>
<accession>A0A7S3NGR1</accession>
<organism evidence="2">
    <name type="scientific">Euplotes harpa</name>
    <dbReference type="NCBI Taxonomy" id="151035"/>
    <lineage>
        <taxon>Eukaryota</taxon>
        <taxon>Sar</taxon>
        <taxon>Alveolata</taxon>
        <taxon>Ciliophora</taxon>
        <taxon>Intramacronucleata</taxon>
        <taxon>Spirotrichea</taxon>
        <taxon>Hypotrichia</taxon>
        <taxon>Euplotida</taxon>
        <taxon>Euplotidae</taxon>
        <taxon>Euplotes</taxon>
    </lineage>
</organism>
<reference evidence="2" key="1">
    <citation type="submission" date="2021-01" db="EMBL/GenBank/DDBJ databases">
        <authorList>
            <person name="Corre E."/>
            <person name="Pelletier E."/>
            <person name="Niang G."/>
            <person name="Scheremetjew M."/>
            <person name="Finn R."/>
            <person name="Kale V."/>
            <person name="Holt S."/>
            <person name="Cochrane G."/>
            <person name="Meng A."/>
            <person name="Brown T."/>
            <person name="Cohen L."/>
        </authorList>
    </citation>
    <scope>NUCLEOTIDE SEQUENCE</scope>
    <source>
        <strain evidence="2">FSP1.4</strain>
    </source>
</reference>
<feature type="compositionally biased region" description="Polar residues" evidence="1">
    <location>
        <begin position="59"/>
        <end position="68"/>
    </location>
</feature>
<sequence>MKESFYNPRRPAMPEYPNTKQQEKSEANQRTGHSEHEISTGKSAEIPEGEEPQPLAKNSAANDVTQTFPEPEPAYTQPETNGFSSERWMLPEENENTRLPDDNLAFGCVTVRETPKKTQGIFTPKLPKIKFGIDQKEYLRILEDDAHILCLSKNKKEENKKFRGRKPQGGLENDERILNNLRQFNQRNSAIRYIKELEDSVINSDEEELGIPLSKQKHVFKVHPEPDHQAGSVSNSFGMNKKLNFYKNAISSFDF</sequence>
<feature type="region of interest" description="Disordered" evidence="1">
    <location>
        <begin position="1"/>
        <end position="82"/>
    </location>
</feature>
<feature type="compositionally biased region" description="Basic and acidic residues" evidence="1">
    <location>
        <begin position="21"/>
        <end position="39"/>
    </location>
</feature>
<name>A0A7S3NGR1_9SPIT</name>
<protein>
    <submittedName>
        <fullName evidence="2">Uncharacterized protein</fullName>
    </submittedName>
</protein>
<gene>
    <name evidence="2" type="ORF">EHAR0213_LOCUS16049</name>
</gene>